<evidence type="ECO:0000313" key="1">
    <source>
        <dbReference type="EMBL" id="KAK3237549.1"/>
    </source>
</evidence>
<dbReference type="EMBL" id="LGRX02034538">
    <property type="protein sequence ID" value="KAK3237549.1"/>
    <property type="molecule type" value="Genomic_DNA"/>
</dbReference>
<accession>A0AAE0ERE2</accession>
<protein>
    <submittedName>
        <fullName evidence="1">Uncharacterized protein</fullName>
    </submittedName>
</protein>
<evidence type="ECO:0000313" key="2">
    <source>
        <dbReference type="Proteomes" id="UP001190700"/>
    </source>
</evidence>
<proteinExistence type="predicted"/>
<organism evidence="1 2">
    <name type="scientific">Cymbomonas tetramitiformis</name>
    <dbReference type="NCBI Taxonomy" id="36881"/>
    <lineage>
        <taxon>Eukaryota</taxon>
        <taxon>Viridiplantae</taxon>
        <taxon>Chlorophyta</taxon>
        <taxon>Pyramimonadophyceae</taxon>
        <taxon>Pyramimonadales</taxon>
        <taxon>Pyramimonadaceae</taxon>
        <taxon>Cymbomonas</taxon>
    </lineage>
</organism>
<reference evidence="1 2" key="1">
    <citation type="journal article" date="2015" name="Genome Biol. Evol.">
        <title>Comparative Genomics of a Bacterivorous Green Alga Reveals Evolutionary Causalities and Consequences of Phago-Mixotrophic Mode of Nutrition.</title>
        <authorList>
            <person name="Burns J.A."/>
            <person name="Paasch A."/>
            <person name="Narechania A."/>
            <person name="Kim E."/>
        </authorList>
    </citation>
    <scope>NUCLEOTIDE SEQUENCE [LARGE SCALE GENOMIC DNA]</scope>
    <source>
        <strain evidence="1 2">PLY_AMNH</strain>
    </source>
</reference>
<sequence length="67" mass="7160">MISCLFDAKEFSAQVENAITVALLCPEHTAQGVYDTRLHGILQRPVAAMLAFFPQQQQEGGAVLGGA</sequence>
<name>A0AAE0ERE2_9CHLO</name>
<dbReference type="AlphaFoldDB" id="A0AAE0ERE2"/>
<dbReference type="Proteomes" id="UP001190700">
    <property type="component" value="Unassembled WGS sequence"/>
</dbReference>
<comment type="caution">
    <text evidence="1">The sequence shown here is derived from an EMBL/GenBank/DDBJ whole genome shotgun (WGS) entry which is preliminary data.</text>
</comment>
<gene>
    <name evidence="1" type="ORF">CYMTET_52383</name>
</gene>
<keyword evidence="2" id="KW-1185">Reference proteome</keyword>